<evidence type="ECO:0000313" key="6">
    <source>
        <dbReference type="Proteomes" id="UP001328107"/>
    </source>
</evidence>
<dbReference type="PROSITE" id="PS50297">
    <property type="entry name" value="ANK_REP_REGION"/>
    <property type="match status" value="5"/>
</dbReference>
<proteinExistence type="predicted"/>
<dbReference type="Pfam" id="PF00023">
    <property type="entry name" value="Ank"/>
    <property type="match status" value="1"/>
</dbReference>
<protein>
    <recommendedName>
        <fullName evidence="7">Ankyrin repeat-containing protein</fullName>
    </recommendedName>
</protein>
<dbReference type="EMBL" id="BTRK01000003">
    <property type="protein sequence ID" value="GMR41031.1"/>
    <property type="molecule type" value="Genomic_DNA"/>
</dbReference>
<evidence type="ECO:0000256" key="1">
    <source>
        <dbReference type="ARBA" id="ARBA00022737"/>
    </source>
</evidence>
<evidence type="ECO:0000256" key="4">
    <source>
        <dbReference type="SAM" id="MobiDB-lite"/>
    </source>
</evidence>
<keyword evidence="1" id="KW-0677">Repeat</keyword>
<dbReference type="InterPro" id="IPR002110">
    <property type="entry name" value="Ankyrin_rpt"/>
</dbReference>
<name>A0AAN5CG70_9BILA</name>
<organism evidence="5 6">
    <name type="scientific">Pristionchus mayeri</name>
    <dbReference type="NCBI Taxonomy" id="1317129"/>
    <lineage>
        <taxon>Eukaryota</taxon>
        <taxon>Metazoa</taxon>
        <taxon>Ecdysozoa</taxon>
        <taxon>Nematoda</taxon>
        <taxon>Chromadorea</taxon>
        <taxon>Rhabditida</taxon>
        <taxon>Rhabditina</taxon>
        <taxon>Diplogasteromorpha</taxon>
        <taxon>Diplogasteroidea</taxon>
        <taxon>Neodiplogasteridae</taxon>
        <taxon>Pristionchus</taxon>
    </lineage>
</organism>
<feature type="repeat" description="ANK" evidence="3">
    <location>
        <begin position="74"/>
        <end position="106"/>
    </location>
</feature>
<feature type="compositionally biased region" description="Acidic residues" evidence="4">
    <location>
        <begin position="20"/>
        <end position="30"/>
    </location>
</feature>
<keyword evidence="2 3" id="KW-0040">ANK repeat</keyword>
<accession>A0AAN5CG70</accession>
<dbReference type="SMART" id="SM00248">
    <property type="entry name" value="ANK"/>
    <property type="match status" value="9"/>
</dbReference>
<dbReference type="Pfam" id="PF12796">
    <property type="entry name" value="Ank_2"/>
    <property type="match status" value="2"/>
</dbReference>
<feature type="repeat" description="ANK" evidence="3">
    <location>
        <begin position="154"/>
        <end position="186"/>
    </location>
</feature>
<feature type="repeat" description="ANK" evidence="3">
    <location>
        <begin position="256"/>
        <end position="288"/>
    </location>
</feature>
<dbReference type="PANTHER" id="PTHR24161">
    <property type="entry name" value="ANK_REP_REGION DOMAIN-CONTAINING PROTEIN-RELATED"/>
    <property type="match status" value="1"/>
</dbReference>
<dbReference type="PROSITE" id="PS50088">
    <property type="entry name" value="ANK_REPEAT"/>
    <property type="match status" value="5"/>
</dbReference>
<feature type="region of interest" description="Disordered" evidence="4">
    <location>
        <begin position="1"/>
        <end position="33"/>
    </location>
</feature>
<gene>
    <name evidence="5" type="ORF">PMAYCL1PPCAC_11226</name>
</gene>
<evidence type="ECO:0008006" key="7">
    <source>
        <dbReference type="Google" id="ProtNLM"/>
    </source>
</evidence>
<dbReference type="InterPro" id="IPR036770">
    <property type="entry name" value="Ankyrin_rpt-contain_sf"/>
</dbReference>
<dbReference type="PANTHER" id="PTHR24161:SF85">
    <property type="entry name" value="PALMITOYLTRANSFERASE HIP14"/>
    <property type="match status" value="1"/>
</dbReference>
<dbReference type="PRINTS" id="PR01415">
    <property type="entry name" value="ANKYRIN"/>
</dbReference>
<dbReference type="SUPFAM" id="SSF48403">
    <property type="entry name" value="Ankyrin repeat"/>
    <property type="match status" value="1"/>
</dbReference>
<reference evidence="6" key="1">
    <citation type="submission" date="2022-10" db="EMBL/GenBank/DDBJ databases">
        <title>Genome assembly of Pristionchus species.</title>
        <authorList>
            <person name="Yoshida K."/>
            <person name="Sommer R.J."/>
        </authorList>
    </citation>
    <scope>NUCLEOTIDE SEQUENCE [LARGE SCALE GENOMIC DNA]</scope>
    <source>
        <strain evidence="6">RS5460</strain>
    </source>
</reference>
<comment type="caution">
    <text evidence="5">The sequence shown here is derived from an EMBL/GenBank/DDBJ whole genome shotgun (WGS) entry which is preliminary data.</text>
</comment>
<sequence>MEYSETAKFLRRQSQSTDTDGGDTDSDSGFDTDTPIDQATLQRQLADKITNYASVDEIRMLLVAGAKASTPVVRGLSPLHYACFINYFAAAKLLLVRGAKADAVDDIGCSPLHLCAEHGHFRMMKLLLQYIDEVRQYEKVVKPEKGTRYPIRETVEEPLCLAIKNGHYECARLLLEHGADPNAIYFEGPQICMVSPLDTSFIKLLLEFGADPNVFDRKGLTPIMKACRMKNRGIDAIEILIEHGADINLQAEARADNRTALHYAVLSGNHELVRYLIKNGAELNMPEDYGKPSVLDIAVLKDDPALLQIIIDAGASPHAVHTHIGTPLHLACCSLLDNQYDIIKRLMDAGSDCNMQKTFEDGAALKSPMVEYFRSRDKIDPVIVSLFTAYGGRIIMKSPLQDSRGQLRNIMRLAVNKQQPEIVETMLSLAEEHDLAAIERISFPEDLKKAVIERAKSPPSLQNLVRLYLRRTLKPFTPDRLVAFGLPRDVTAHLLGWIN</sequence>
<dbReference type="Gene3D" id="1.25.40.20">
    <property type="entry name" value="Ankyrin repeat-containing domain"/>
    <property type="match status" value="2"/>
</dbReference>
<evidence type="ECO:0000256" key="3">
    <source>
        <dbReference type="PROSITE-ProRule" id="PRU00023"/>
    </source>
</evidence>
<keyword evidence="6" id="KW-1185">Reference proteome</keyword>
<feature type="repeat" description="ANK" evidence="3">
    <location>
        <begin position="107"/>
        <end position="139"/>
    </location>
</feature>
<evidence type="ECO:0000313" key="5">
    <source>
        <dbReference type="EMBL" id="GMR41031.1"/>
    </source>
</evidence>
<feature type="repeat" description="ANK" evidence="3">
    <location>
        <begin position="218"/>
        <end position="252"/>
    </location>
</feature>
<dbReference type="Proteomes" id="UP001328107">
    <property type="component" value="Unassembled WGS sequence"/>
</dbReference>
<dbReference type="AlphaFoldDB" id="A0AAN5CG70"/>
<evidence type="ECO:0000256" key="2">
    <source>
        <dbReference type="ARBA" id="ARBA00023043"/>
    </source>
</evidence>